<dbReference type="InterPro" id="IPR058240">
    <property type="entry name" value="rSAM_sf"/>
</dbReference>
<dbReference type="GO" id="GO:0035597">
    <property type="term" value="F:tRNA-2-methylthio-N(6)-dimethylallyladenosine(37) synthase activity"/>
    <property type="evidence" value="ECO:0007669"/>
    <property type="project" value="TreeGrafter"/>
</dbReference>
<dbReference type="SUPFAM" id="SSF102114">
    <property type="entry name" value="Radical SAM enzymes"/>
    <property type="match status" value="1"/>
</dbReference>
<comment type="caution">
    <text evidence="8">The sequence shown here is derived from an EMBL/GenBank/DDBJ whole genome shotgun (WGS) entry which is preliminary data.</text>
</comment>
<dbReference type="GO" id="GO:0005829">
    <property type="term" value="C:cytosol"/>
    <property type="evidence" value="ECO:0007669"/>
    <property type="project" value="TreeGrafter"/>
</dbReference>
<dbReference type="FunFam" id="3.40.50.12160:FF:000003">
    <property type="entry name" value="CDK5 regulatory subunit-associated protein 1"/>
    <property type="match status" value="1"/>
</dbReference>
<proteinExistence type="predicted"/>
<gene>
    <name evidence="8" type="ORF">BJ554DRAFT_5130</name>
</gene>
<evidence type="ECO:0000256" key="4">
    <source>
        <dbReference type="ARBA" id="ARBA00023004"/>
    </source>
</evidence>
<dbReference type="Gene3D" id="3.40.50.12160">
    <property type="entry name" value="Methylthiotransferase, N-terminal domain"/>
    <property type="match status" value="1"/>
</dbReference>
<evidence type="ECO:0000256" key="2">
    <source>
        <dbReference type="ARBA" id="ARBA00022691"/>
    </source>
</evidence>
<dbReference type="InterPro" id="IPR006638">
    <property type="entry name" value="Elp3/MiaA/NifB-like_rSAM"/>
</dbReference>
<keyword evidence="1" id="KW-0004">4Fe-4S</keyword>
<keyword evidence="5" id="KW-0411">Iron-sulfur</keyword>
<keyword evidence="2" id="KW-0949">S-adenosyl-L-methionine</keyword>
<evidence type="ECO:0000256" key="5">
    <source>
        <dbReference type="ARBA" id="ARBA00023014"/>
    </source>
</evidence>
<dbReference type="GO" id="GO:0051539">
    <property type="term" value="F:4 iron, 4 sulfur cluster binding"/>
    <property type="evidence" value="ECO:0007669"/>
    <property type="project" value="UniProtKB-KW"/>
</dbReference>
<protein>
    <submittedName>
        <fullName evidence="8">Uncharacterized protein</fullName>
    </submittedName>
</protein>
<dbReference type="PANTHER" id="PTHR43020">
    <property type="entry name" value="CDK5 REGULATORY SUBUNIT-ASSOCIATED PROTEIN 1"/>
    <property type="match status" value="1"/>
</dbReference>
<dbReference type="InterPro" id="IPR007197">
    <property type="entry name" value="rSAM"/>
</dbReference>
<dbReference type="AlphaFoldDB" id="A0A8H8DE35"/>
<dbReference type="InterPro" id="IPR038135">
    <property type="entry name" value="Methylthiotransferase_N_sf"/>
</dbReference>
<evidence type="ECO:0000256" key="3">
    <source>
        <dbReference type="ARBA" id="ARBA00022723"/>
    </source>
</evidence>
<dbReference type="GO" id="GO:0005739">
    <property type="term" value="C:mitochondrion"/>
    <property type="evidence" value="ECO:0007669"/>
    <property type="project" value="TreeGrafter"/>
</dbReference>
<dbReference type="EMBL" id="JAEFCI010013364">
    <property type="protein sequence ID" value="KAG5455450.1"/>
    <property type="molecule type" value="Genomic_DNA"/>
</dbReference>
<name>A0A8H8DE35_9FUNG</name>
<dbReference type="InterPro" id="IPR023404">
    <property type="entry name" value="rSAM_horseshoe"/>
</dbReference>
<dbReference type="SMART" id="SM00729">
    <property type="entry name" value="Elp3"/>
    <property type="match status" value="1"/>
</dbReference>
<sequence>MRAGQAANEVDPVDLTPNVVPYLGAPDGKGRSVFLETYGCQMNVADTEVIWSILKSANFTLAPDAESADVVLLVTCAIRDNAERRIWGRLQRLRAAETAAFRQLPRGSPLRKPRAVIGVLGCMAERLKEQLLEGKERLVDVVCGPDAYRDLPRLLGIAEAGAKGVNVQLSLDETYADVTPVRLCDNGADAFVSIMVCANVTFGTTLDGLRMLTCSCDNLVAHHIVPFTRGRERSRPIDSIVNEVIALAESGVKEITLLGQNCNSYRDTSAEPAGSASSAEPAPSTSEMAAGFKTVYKLKSGGLRFADLLERVARAVPGVRIRFTSPHPKDFPDRVFEVMTRHPNICKQVHMPAQSGSSRVLDRMRRGYTREAYLALVKRLREMIPGVSISSDFIVGFCGETEEDYQMTLSLVDEVGYGTFVRRD</sequence>
<dbReference type="GO" id="GO:0046872">
    <property type="term" value="F:metal ion binding"/>
    <property type="evidence" value="ECO:0007669"/>
    <property type="project" value="UniProtKB-KW"/>
</dbReference>
<feature type="domain" description="Radical SAM core" evidence="7">
    <location>
        <begin position="201"/>
        <end position="424"/>
    </location>
</feature>
<feature type="domain" description="MTTase N-terminal" evidence="6">
    <location>
        <begin position="31"/>
        <end position="160"/>
    </location>
</feature>
<dbReference type="InterPro" id="IPR013848">
    <property type="entry name" value="Methylthiotransferase_N"/>
</dbReference>
<evidence type="ECO:0000313" key="9">
    <source>
        <dbReference type="Proteomes" id="UP000673691"/>
    </source>
</evidence>
<evidence type="ECO:0000256" key="1">
    <source>
        <dbReference type="ARBA" id="ARBA00022485"/>
    </source>
</evidence>
<keyword evidence="3" id="KW-0479">Metal-binding</keyword>
<dbReference type="PANTHER" id="PTHR43020:SF2">
    <property type="entry name" value="MITOCHONDRIAL TRNA METHYLTHIOTRANSFERASE CDK5RAP1"/>
    <property type="match status" value="1"/>
</dbReference>
<dbReference type="Gene3D" id="3.80.30.20">
    <property type="entry name" value="tm_1862 like domain"/>
    <property type="match status" value="1"/>
</dbReference>
<evidence type="ECO:0000259" key="6">
    <source>
        <dbReference type="PROSITE" id="PS51449"/>
    </source>
</evidence>
<organism evidence="8 9">
    <name type="scientific">Olpidium bornovanus</name>
    <dbReference type="NCBI Taxonomy" id="278681"/>
    <lineage>
        <taxon>Eukaryota</taxon>
        <taxon>Fungi</taxon>
        <taxon>Fungi incertae sedis</taxon>
        <taxon>Olpidiomycota</taxon>
        <taxon>Olpidiomycotina</taxon>
        <taxon>Olpidiomycetes</taxon>
        <taxon>Olpidiales</taxon>
        <taxon>Olpidiaceae</taxon>
        <taxon>Olpidium</taxon>
    </lineage>
</organism>
<keyword evidence="4" id="KW-0408">Iron</keyword>
<dbReference type="PROSITE" id="PS51918">
    <property type="entry name" value="RADICAL_SAM"/>
    <property type="match status" value="1"/>
</dbReference>
<keyword evidence="9" id="KW-1185">Reference proteome</keyword>
<dbReference type="Proteomes" id="UP000673691">
    <property type="component" value="Unassembled WGS sequence"/>
</dbReference>
<dbReference type="Pfam" id="PF04055">
    <property type="entry name" value="Radical_SAM"/>
    <property type="match status" value="1"/>
</dbReference>
<evidence type="ECO:0000259" key="7">
    <source>
        <dbReference type="PROSITE" id="PS51918"/>
    </source>
</evidence>
<dbReference type="PROSITE" id="PS51449">
    <property type="entry name" value="MTTASE_N"/>
    <property type="match status" value="1"/>
</dbReference>
<evidence type="ECO:0000313" key="8">
    <source>
        <dbReference type="EMBL" id="KAG5455450.1"/>
    </source>
</evidence>
<reference evidence="8 9" key="1">
    <citation type="journal article" name="Sci. Rep.">
        <title>Genome-scale phylogenetic analyses confirm Olpidium as the closest living zoosporic fungus to the non-flagellated, terrestrial fungi.</title>
        <authorList>
            <person name="Chang Y."/>
            <person name="Rochon D."/>
            <person name="Sekimoto S."/>
            <person name="Wang Y."/>
            <person name="Chovatia M."/>
            <person name="Sandor L."/>
            <person name="Salamov A."/>
            <person name="Grigoriev I.V."/>
            <person name="Stajich J.E."/>
            <person name="Spatafora J.W."/>
        </authorList>
    </citation>
    <scope>NUCLEOTIDE SEQUENCE [LARGE SCALE GENOMIC DNA]</scope>
    <source>
        <strain evidence="8">S191</strain>
    </source>
</reference>
<dbReference type="CDD" id="cd01335">
    <property type="entry name" value="Radical_SAM"/>
    <property type="match status" value="1"/>
</dbReference>
<dbReference type="Pfam" id="PF00919">
    <property type="entry name" value="UPF0004"/>
    <property type="match status" value="1"/>
</dbReference>
<dbReference type="OrthoDB" id="190098at2759"/>
<accession>A0A8H8DE35</accession>